<dbReference type="InterPro" id="IPR036890">
    <property type="entry name" value="HATPase_C_sf"/>
</dbReference>
<evidence type="ECO:0000256" key="6">
    <source>
        <dbReference type="ARBA" id="ARBA00022777"/>
    </source>
</evidence>
<dbReference type="Gene3D" id="6.10.340.10">
    <property type="match status" value="1"/>
</dbReference>
<dbReference type="Gene3D" id="3.30.565.10">
    <property type="entry name" value="Histidine kinase-like ATPase, C-terminal domain"/>
    <property type="match status" value="1"/>
</dbReference>
<evidence type="ECO:0000256" key="4">
    <source>
        <dbReference type="ARBA" id="ARBA00022679"/>
    </source>
</evidence>
<dbReference type="Gene3D" id="1.10.287.130">
    <property type="match status" value="1"/>
</dbReference>
<feature type="domain" description="Histidine kinase" evidence="9">
    <location>
        <begin position="228"/>
        <end position="425"/>
    </location>
</feature>
<dbReference type="PANTHER" id="PTHR45436:SF16">
    <property type="entry name" value="HISTIDINE KINASE"/>
    <property type="match status" value="1"/>
</dbReference>
<organism evidence="10 11">
    <name type="scientific">Pseudoalteromonas piscicida</name>
    <dbReference type="NCBI Taxonomy" id="43662"/>
    <lineage>
        <taxon>Bacteria</taxon>
        <taxon>Pseudomonadati</taxon>
        <taxon>Pseudomonadota</taxon>
        <taxon>Gammaproteobacteria</taxon>
        <taxon>Alteromonadales</taxon>
        <taxon>Pseudoalteromonadaceae</taxon>
        <taxon>Pseudoalteromonas</taxon>
    </lineage>
</organism>
<dbReference type="InterPro" id="IPR036097">
    <property type="entry name" value="HisK_dim/P_sf"/>
</dbReference>
<dbReference type="SMART" id="SM00387">
    <property type="entry name" value="HATPase_c"/>
    <property type="match status" value="1"/>
</dbReference>
<dbReference type="InterPro" id="IPR003661">
    <property type="entry name" value="HisK_dim/P_dom"/>
</dbReference>
<dbReference type="EMBL" id="CP011924">
    <property type="protein sequence ID" value="ATD06147.1"/>
    <property type="molecule type" value="Genomic_DNA"/>
</dbReference>
<evidence type="ECO:0000256" key="1">
    <source>
        <dbReference type="ARBA" id="ARBA00000085"/>
    </source>
</evidence>
<feature type="transmembrane region" description="Helical" evidence="8">
    <location>
        <begin position="15"/>
        <end position="41"/>
    </location>
</feature>
<keyword evidence="4" id="KW-0808">Transferase</keyword>
<comment type="catalytic activity">
    <reaction evidence="1">
        <text>ATP + protein L-histidine = ADP + protein N-phospho-L-histidine.</text>
        <dbReference type="EC" id="2.7.13.3"/>
    </reaction>
</comment>
<evidence type="ECO:0000313" key="10">
    <source>
        <dbReference type="EMBL" id="ATD06147.1"/>
    </source>
</evidence>
<protein>
    <recommendedName>
        <fullName evidence="2">histidine kinase</fullName>
        <ecNumber evidence="2">2.7.13.3</ecNumber>
    </recommendedName>
</protein>
<keyword evidence="5 8" id="KW-0812">Transmembrane</keyword>
<dbReference type="SUPFAM" id="SSF55874">
    <property type="entry name" value="ATPase domain of HSP90 chaperone/DNA topoisomerase II/histidine kinase"/>
    <property type="match status" value="1"/>
</dbReference>
<dbReference type="EC" id="2.7.13.3" evidence="2"/>
<keyword evidence="11" id="KW-1185">Reference proteome</keyword>
<evidence type="ECO:0000256" key="8">
    <source>
        <dbReference type="SAM" id="Phobius"/>
    </source>
</evidence>
<dbReference type="InterPro" id="IPR005467">
    <property type="entry name" value="His_kinase_dom"/>
</dbReference>
<evidence type="ECO:0000256" key="2">
    <source>
        <dbReference type="ARBA" id="ARBA00012438"/>
    </source>
</evidence>
<dbReference type="PROSITE" id="PS50109">
    <property type="entry name" value="HIS_KIN"/>
    <property type="match status" value="1"/>
</dbReference>
<evidence type="ECO:0000256" key="5">
    <source>
        <dbReference type="ARBA" id="ARBA00022692"/>
    </source>
</evidence>
<evidence type="ECO:0000256" key="7">
    <source>
        <dbReference type="ARBA" id="ARBA00022989"/>
    </source>
</evidence>
<keyword evidence="8" id="KW-0472">Membrane</keyword>
<proteinExistence type="predicted"/>
<keyword evidence="3" id="KW-0597">Phosphoprotein</keyword>
<dbReference type="InterPro" id="IPR050428">
    <property type="entry name" value="TCS_sensor_his_kinase"/>
</dbReference>
<keyword evidence="7 8" id="KW-1133">Transmembrane helix</keyword>
<dbReference type="SUPFAM" id="SSF47384">
    <property type="entry name" value="Homodimeric domain of signal transducing histidine kinase"/>
    <property type="match status" value="1"/>
</dbReference>
<evidence type="ECO:0000259" key="9">
    <source>
        <dbReference type="PROSITE" id="PS50109"/>
    </source>
</evidence>
<dbReference type="Pfam" id="PF00512">
    <property type="entry name" value="HisKA"/>
    <property type="match status" value="1"/>
</dbReference>
<evidence type="ECO:0000256" key="3">
    <source>
        <dbReference type="ARBA" id="ARBA00022553"/>
    </source>
</evidence>
<dbReference type="Pfam" id="PF02518">
    <property type="entry name" value="HATPase_c"/>
    <property type="match status" value="1"/>
</dbReference>
<dbReference type="PANTHER" id="PTHR45436">
    <property type="entry name" value="SENSOR HISTIDINE KINASE YKOH"/>
    <property type="match status" value="1"/>
</dbReference>
<reference evidence="10 11" key="1">
    <citation type="submission" date="2015-06" db="EMBL/GenBank/DDBJ databases">
        <authorList>
            <person name="Xie B.-B."/>
            <person name="Rong J.-C."/>
            <person name="Qin Q.-L."/>
            <person name="Zhang Y.-Z."/>
        </authorList>
    </citation>
    <scope>NUCLEOTIDE SEQUENCE [LARGE SCALE GENOMIC DNA]</scope>
    <source>
        <strain evidence="10 11">JCM 20779</strain>
    </source>
</reference>
<gene>
    <name evidence="10" type="ORF">PPIS_a0948</name>
</gene>
<dbReference type="SMART" id="SM00388">
    <property type="entry name" value="HisKA"/>
    <property type="match status" value="1"/>
</dbReference>
<keyword evidence="6" id="KW-0418">Kinase</keyword>
<sequence length="425" mass="47526">MQLRKMKTKQLRNRIITYFVSIVVLLSVLFSLITLLFSYIIEDSFFYQILEDERKQIALQIVNNETPKAHFDFVTFHPTTDTLPAVVRTLLAEEPNRKEFSAEAGKHYHIAFLNKDDRGQGLLLAEVSGHLVVRELRGLMLGFSLTLLVIGLVIALLLALGTVKLAKKLLKPLDELMAIVEASPVENLPTNFASQFSQNEIGKFAQTLESALARIRAFVERERQFTRDISHELRTPVTISQGAVSLLNHTELNSKQQELVARIAESDQQMQLTLEALLALAREKANTPEQTNLQSVIEACIINNQALFEHKVLSIDLPGNVFVPMAAQELRLVVQNLLQNAVHHSQGEQIHIRYRDNTLTIADNGQGLPEIFTVNEQAFESGMRGPNSLGTGIGLSLVKRLCEKFSVEVMIESGETGVSVHLKFA</sequence>
<feature type="transmembrane region" description="Helical" evidence="8">
    <location>
        <begin position="139"/>
        <end position="163"/>
    </location>
</feature>
<dbReference type="CDD" id="cd00082">
    <property type="entry name" value="HisKA"/>
    <property type="match status" value="1"/>
</dbReference>
<dbReference type="Proteomes" id="UP000016521">
    <property type="component" value="Chromosome I"/>
</dbReference>
<name>A0ABM6NBL1_PSEO7</name>
<dbReference type="InterPro" id="IPR003594">
    <property type="entry name" value="HATPase_dom"/>
</dbReference>
<evidence type="ECO:0000313" key="11">
    <source>
        <dbReference type="Proteomes" id="UP000016521"/>
    </source>
</evidence>
<accession>A0ABM6NBL1</accession>